<name>A0ABP4X113_9MICO</name>
<dbReference type="Pfam" id="PF03816">
    <property type="entry name" value="LytR_cpsA_psr"/>
    <property type="match status" value="1"/>
</dbReference>
<protein>
    <submittedName>
        <fullName evidence="5">LCP family protein</fullName>
    </submittedName>
</protein>
<dbReference type="Proteomes" id="UP001501475">
    <property type="component" value="Unassembled WGS sequence"/>
</dbReference>
<dbReference type="InterPro" id="IPR050922">
    <property type="entry name" value="LytR/CpsA/Psr_CW_biosynth"/>
</dbReference>
<feature type="region of interest" description="Disordered" evidence="2">
    <location>
        <begin position="1"/>
        <end position="63"/>
    </location>
</feature>
<feature type="compositionally biased region" description="Basic and acidic residues" evidence="2">
    <location>
        <begin position="22"/>
        <end position="63"/>
    </location>
</feature>
<reference evidence="6" key="1">
    <citation type="journal article" date="2019" name="Int. J. Syst. Evol. Microbiol.">
        <title>The Global Catalogue of Microorganisms (GCM) 10K type strain sequencing project: providing services to taxonomists for standard genome sequencing and annotation.</title>
        <authorList>
            <consortium name="The Broad Institute Genomics Platform"/>
            <consortium name="The Broad Institute Genome Sequencing Center for Infectious Disease"/>
            <person name="Wu L."/>
            <person name="Ma J."/>
        </authorList>
    </citation>
    <scope>NUCLEOTIDE SEQUENCE [LARGE SCALE GENOMIC DNA]</scope>
    <source>
        <strain evidence="6">JCM 15591</strain>
    </source>
</reference>
<dbReference type="NCBIfam" id="TIGR00350">
    <property type="entry name" value="lytR_cpsA_psr"/>
    <property type="match status" value="1"/>
</dbReference>
<organism evidence="5 6">
    <name type="scientific">Nostocoides vanveenii</name>
    <dbReference type="NCBI Taxonomy" id="330835"/>
    <lineage>
        <taxon>Bacteria</taxon>
        <taxon>Bacillati</taxon>
        <taxon>Actinomycetota</taxon>
        <taxon>Actinomycetes</taxon>
        <taxon>Micrococcales</taxon>
        <taxon>Intrasporangiaceae</taxon>
        <taxon>Nostocoides</taxon>
    </lineage>
</organism>
<evidence type="ECO:0000256" key="3">
    <source>
        <dbReference type="SAM" id="Phobius"/>
    </source>
</evidence>
<comment type="similarity">
    <text evidence="1">Belongs to the LytR/CpsA/Psr (LCP) family.</text>
</comment>
<evidence type="ECO:0000256" key="2">
    <source>
        <dbReference type="SAM" id="MobiDB-lite"/>
    </source>
</evidence>
<keyword evidence="3" id="KW-0812">Transmembrane</keyword>
<comment type="caution">
    <text evidence="5">The sequence shown here is derived from an EMBL/GenBank/DDBJ whole genome shotgun (WGS) entry which is preliminary data.</text>
</comment>
<dbReference type="Gene3D" id="3.40.630.190">
    <property type="entry name" value="LCP protein"/>
    <property type="match status" value="1"/>
</dbReference>
<evidence type="ECO:0000313" key="5">
    <source>
        <dbReference type="EMBL" id="GAA1767703.1"/>
    </source>
</evidence>
<feature type="transmembrane region" description="Helical" evidence="3">
    <location>
        <begin position="72"/>
        <end position="94"/>
    </location>
</feature>
<accession>A0ABP4X113</accession>
<keyword evidence="3" id="KW-1133">Transmembrane helix</keyword>
<evidence type="ECO:0000256" key="1">
    <source>
        <dbReference type="ARBA" id="ARBA00006068"/>
    </source>
</evidence>
<dbReference type="PANTHER" id="PTHR33392:SF6">
    <property type="entry name" value="POLYISOPRENYL-TEICHOIC ACID--PEPTIDOGLYCAN TEICHOIC ACID TRANSFERASE TAGU"/>
    <property type="match status" value="1"/>
</dbReference>
<dbReference type="InterPro" id="IPR004474">
    <property type="entry name" value="LytR_CpsA_psr"/>
</dbReference>
<dbReference type="EMBL" id="BAAAPN010000057">
    <property type="protein sequence ID" value="GAA1767703.1"/>
    <property type="molecule type" value="Genomic_DNA"/>
</dbReference>
<evidence type="ECO:0000313" key="6">
    <source>
        <dbReference type="Proteomes" id="UP001501475"/>
    </source>
</evidence>
<sequence>MRGNPGFGAVARDGTGALEEGGSERHTDIVPGRDGRTSDDPRTYTEPVHEDFTDVDEAPRPVDRPRRRGRRVLAILLGLAFLAVAGMGGFALFLNSRIGDIKTDTSLLPKLDDTGDTPTDSSGEPLVTDAGENYLVVGSDARPGDTFSRSDVMVLAHVTEKKDKVYLIHFPRDLYVSIPGHGKDKLNAAFAFGGGALLAQTMQDLIGVKIDHAAKIDFQGFMAMTDAVGGVSVYAEEASDEGTFQVHVGYNDLNGAQALAFVRERHQLKEGDIGRGRRQMAFIKALMVKTLTPGVLLNPVKLTKFMNAVTDNVVVDETLTPKFMRSEALSLRNLRGNDIVFITAPFSGFGTAPNGGAIDIVDVKGMERLRVALQNDTLAGYLKGK</sequence>
<keyword evidence="3" id="KW-0472">Membrane</keyword>
<keyword evidence="6" id="KW-1185">Reference proteome</keyword>
<dbReference type="PANTHER" id="PTHR33392">
    <property type="entry name" value="POLYISOPRENYL-TEICHOIC ACID--PEPTIDOGLYCAN TEICHOIC ACID TRANSFERASE TAGU"/>
    <property type="match status" value="1"/>
</dbReference>
<evidence type="ECO:0000259" key="4">
    <source>
        <dbReference type="Pfam" id="PF03816"/>
    </source>
</evidence>
<feature type="domain" description="Cell envelope-related transcriptional attenuator" evidence="4">
    <location>
        <begin position="149"/>
        <end position="290"/>
    </location>
</feature>
<gene>
    <name evidence="5" type="ORF">GCM10009810_28000</name>
</gene>
<proteinExistence type="inferred from homology"/>